<proteinExistence type="predicted"/>
<evidence type="ECO:0000256" key="1">
    <source>
        <dbReference type="SAM" id="Phobius"/>
    </source>
</evidence>
<sequence>MPVKLPPSGLINGSLPNANKPIKKETAIKIVIAIKLSVIATASLIVSNLRLGTGAASK</sequence>
<protein>
    <submittedName>
        <fullName evidence="2">Unannotated protein</fullName>
    </submittedName>
</protein>
<evidence type="ECO:0000313" key="2">
    <source>
        <dbReference type="EMBL" id="CAB4572858.1"/>
    </source>
</evidence>
<organism evidence="2">
    <name type="scientific">freshwater metagenome</name>
    <dbReference type="NCBI Taxonomy" id="449393"/>
    <lineage>
        <taxon>unclassified sequences</taxon>
        <taxon>metagenomes</taxon>
        <taxon>ecological metagenomes</taxon>
    </lineage>
</organism>
<reference evidence="2" key="1">
    <citation type="submission" date="2020-05" db="EMBL/GenBank/DDBJ databases">
        <authorList>
            <person name="Chiriac C."/>
            <person name="Salcher M."/>
            <person name="Ghai R."/>
            <person name="Kavagutti S V."/>
        </authorList>
    </citation>
    <scope>NUCLEOTIDE SEQUENCE</scope>
</reference>
<keyword evidence="1" id="KW-1133">Transmembrane helix</keyword>
<dbReference type="AlphaFoldDB" id="A0A6J6EIR8"/>
<dbReference type="EMBL" id="CAEZTT010000030">
    <property type="protein sequence ID" value="CAB4572858.1"/>
    <property type="molecule type" value="Genomic_DNA"/>
</dbReference>
<keyword evidence="1" id="KW-0472">Membrane</keyword>
<name>A0A6J6EIR8_9ZZZZ</name>
<gene>
    <name evidence="2" type="ORF">UFOPK1726_00388</name>
</gene>
<feature type="transmembrane region" description="Helical" evidence="1">
    <location>
        <begin position="27"/>
        <end position="49"/>
    </location>
</feature>
<accession>A0A6J6EIR8</accession>
<keyword evidence="1" id="KW-0812">Transmembrane</keyword>